<dbReference type="EMBL" id="ML978069">
    <property type="protein sequence ID" value="KAF2016716.1"/>
    <property type="molecule type" value="Genomic_DNA"/>
</dbReference>
<proteinExistence type="predicted"/>
<dbReference type="RefSeq" id="XP_033385055.1">
    <property type="nucleotide sequence ID" value="XM_033521911.1"/>
</dbReference>
<keyword evidence="1" id="KW-1133">Transmembrane helix</keyword>
<sequence>MIPGIAWRWRRSEFFFSRSTWARLYMHIRRAGRIRFHCTYLNEYTERTMINSILSYQFFISFLLSVILLWSEILLCPRP</sequence>
<dbReference type="GeneID" id="54279308"/>
<evidence type="ECO:0000313" key="2">
    <source>
        <dbReference type="EMBL" id="KAF2016716.1"/>
    </source>
</evidence>
<evidence type="ECO:0000256" key="1">
    <source>
        <dbReference type="SAM" id="Phobius"/>
    </source>
</evidence>
<feature type="transmembrane region" description="Helical" evidence="1">
    <location>
        <begin position="53"/>
        <end position="75"/>
    </location>
</feature>
<keyword evidence="1" id="KW-0812">Transmembrane</keyword>
<reference evidence="2" key="1">
    <citation type="journal article" date="2020" name="Stud. Mycol.">
        <title>101 Dothideomycetes genomes: a test case for predicting lifestyles and emergence of pathogens.</title>
        <authorList>
            <person name="Haridas S."/>
            <person name="Albert R."/>
            <person name="Binder M."/>
            <person name="Bloem J."/>
            <person name="Labutti K."/>
            <person name="Salamov A."/>
            <person name="Andreopoulos B."/>
            <person name="Baker S."/>
            <person name="Barry K."/>
            <person name="Bills G."/>
            <person name="Bluhm B."/>
            <person name="Cannon C."/>
            <person name="Castanera R."/>
            <person name="Culley D."/>
            <person name="Daum C."/>
            <person name="Ezra D."/>
            <person name="Gonzalez J."/>
            <person name="Henrissat B."/>
            <person name="Kuo A."/>
            <person name="Liang C."/>
            <person name="Lipzen A."/>
            <person name="Lutzoni F."/>
            <person name="Magnuson J."/>
            <person name="Mondo S."/>
            <person name="Nolan M."/>
            <person name="Ohm R."/>
            <person name="Pangilinan J."/>
            <person name="Park H.-J."/>
            <person name="Ramirez L."/>
            <person name="Alfaro M."/>
            <person name="Sun H."/>
            <person name="Tritt A."/>
            <person name="Yoshinaga Y."/>
            <person name="Zwiers L.-H."/>
            <person name="Turgeon B."/>
            <person name="Goodwin S."/>
            <person name="Spatafora J."/>
            <person name="Crous P."/>
            <person name="Grigoriev I."/>
        </authorList>
    </citation>
    <scope>NUCLEOTIDE SEQUENCE</scope>
    <source>
        <strain evidence="2">CBS 175.79</strain>
    </source>
</reference>
<organism evidence="2 3">
    <name type="scientific">Aaosphaeria arxii CBS 175.79</name>
    <dbReference type="NCBI Taxonomy" id="1450172"/>
    <lineage>
        <taxon>Eukaryota</taxon>
        <taxon>Fungi</taxon>
        <taxon>Dikarya</taxon>
        <taxon>Ascomycota</taxon>
        <taxon>Pezizomycotina</taxon>
        <taxon>Dothideomycetes</taxon>
        <taxon>Pleosporomycetidae</taxon>
        <taxon>Pleosporales</taxon>
        <taxon>Pleosporales incertae sedis</taxon>
        <taxon>Aaosphaeria</taxon>
    </lineage>
</organism>
<name>A0A6A5XUW6_9PLEO</name>
<protein>
    <submittedName>
        <fullName evidence="2">Uncharacterized protein</fullName>
    </submittedName>
</protein>
<dbReference type="Proteomes" id="UP000799778">
    <property type="component" value="Unassembled WGS sequence"/>
</dbReference>
<keyword evidence="1" id="KW-0472">Membrane</keyword>
<dbReference type="AlphaFoldDB" id="A0A6A5XUW6"/>
<gene>
    <name evidence="2" type="ORF">BU24DRAFT_209075</name>
</gene>
<evidence type="ECO:0000313" key="3">
    <source>
        <dbReference type="Proteomes" id="UP000799778"/>
    </source>
</evidence>
<accession>A0A6A5XUW6</accession>
<keyword evidence="3" id="KW-1185">Reference proteome</keyword>